<dbReference type="AlphaFoldDB" id="A0A183ME41"/>
<evidence type="ECO:0000313" key="2">
    <source>
        <dbReference type="EMBL" id="VDP15521.1"/>
    </source>
</evidence>
<protein>
    <submittedName>
        <fullName evidence="2">Uncharacterized protein</fullName>
    </submittedName>
</protein>
<evidence type="ECO:0000256" key="1">
    <source>
        <dbReference type="SAM" id="MobiDB-lite"/>
    </source>
</evidence>
<evidence type="ECO:0000313" key="3">
    <source>
        <dbReference type="Proteomes" id="UP000277204"/>
    </source>
</evidence>
<keyword evidence="3" id="KW-1185">Reference proteome</keyword>
<name>A0A183ME41_9TREM</name>
<feature type="compositionally biased region" description="Low complexity" evidence="1">
    <location>
        <begin position="82"/>
        <end position="98"/>
    </location>
</feature>
<dbReference type="EMBL" id="UZAI01016771">
    <property type="protein sequence ID" value="VDP15521.1"/>
    <property type="molecule type" value="Genomic_DNA"/>
</dbReference>
<accession>A0A183ME41</accession>
<gene>
    <name evidence="2" type="ORF">SMRZ_LOCUS14316</name>
</gene>
<proteinExistence type="predicted"/>
<feature type="region of interest" description="Disordered" evidence="1">
    <location>
        <begin position="74"/>
        <end position="98"/>
    </location>
</feature>
<organism evidence="2 3">
    <name type="scientific">Schistosoma margrebowiei</name>
    <dbReference type="NCBI Taxonomy" id="48269"/>
    <lineage>
        <taxon>Eukaryota</taxon>
        <taxon>Metazoa</taxon>
        <taxon>Spiralia</taxon>
        <taxon>Lophotrochozoa</taxon>
        <taxon>Platyhelminthes</taxon>
        <taxon>Trematoda</taxon>
        <taxon>Digenea</taxon>
        <taxon>Strigeidida</taxon>
        <taxon>Schistosomatoidea</taxon>
        <taxon>Schistosomatidae</taxon>
        <taxon>Schistosoma</taxon>
    </lineage>
</organism>
<reference evidence="2 3" key="1">
    <citation type="submission" date="2018-11" db="EMBL/GenBank/DDBJ databases">
        <authorList>
            <consortium name="Pathogen Informatics"/>
        </authorList>
    </citation>
    <scope>NUCLEOTIDE SEQUENCE [LARGE SCALE GENOMIC DNA]</scope>
    <source>
        <strain evidence="2 3">Zambia</strain>
    </source>
</reference>
<dbReference type="Proteomes" id="UP000277204">
    <property type="component" value="Unassembled WGS sequence"/>
</dbReference>
<sequence>MVVAGSRQETTDLDFVLHGTRQQGVPVILRKLVLNDGFHPVSPRFTYFDKFDQLQELSPVILMNRPQRQYLMKNNKRRENNNNDNNKSNIDDCSNVYS</sequence>